<keyword evidence="2" id="KW-0689">Ribosomal protein</keyword>
<keyword evidence="9" id="KW-1185">Reference proteome</keyword>
<dbReference type="OrthoDB" id="6353017at2759"/>
<comment type="caution">
    <text evidence="8">The sequence shown here is derived from an EMBL/GenBank/DDBJ whole genome shotgun (WGS) entry which is preliminary data.</text>
</comment>
<evidence type="ECO:0000256" key="3">
    <source>
        <dbReference type="ARBA" id="ARBA00023274"/>
    </source>
</evidence>
<dbReference type="GO" id="GO:0022625">
    <property type="term" value="C:cytosolic large ribosomal subunit"/>
    <property type="evidence" value="ECO:0007669"/>
    <property type="project" value="TreeGrafter"/>
</dbReference>
<evidence type="ECO:0000256" key="1">
    <source>
        <dbReference type="ARBA" id="ARBA00006815"/>
    </source>
</evidence>
<comment type="similarity">
    <text evidence="1">Belongs to the eukaryotic ribosomal protein eL18 family.</text>
</comment>
<organism evidence="8 9">
    <name type="scientific">Cercopithifilaria johnstoni</name>
    <dbReference type="NCBI Taxonomy" id="2874296"/>
    <lineage>
        <taxon>Eukaryota</taxon>
        <taxon>Metazoa</taxon>
        <taxon>Ecdysozoa</taxon>
        <taxon>Nematoda</taxon>
        <taxon>Chromadorea</taxon>
        <taxon>Rhabditida</taxon>
        <taxon>Spirurina</taxon>
        <taxon>Spiruromorpha</taxon>
        <taxon>Filarioidea</taxon>
        <taxon>Onchocercidae</taxon>
        <taxon>Cercopithifilaria</taxon>
    </lineage>
</organism>
<dbReference type="EMBL" id="CAKAEH010002039">
    <property type="protein sequence ID" value="CAG9540862.1"/>
    <property type="molecule type" value="Genomic_DNA"/>
</dbReference>
<dbReference type="SUPFAM" id="SSF52080">
    <property type="entry name" value="Ribosomal proteins L15p and L18e"/>
    <property type="match status" value="1"/>
</dbReference>
<proteinExistence type="inferred from homology"/>
<evidence type="ECO:0000259" key="7">
    <source>
        <dbReference type="Pfam" id="PF17135"/>
    </source>
</evidence>
<dbReference type="PANTHER" id="PTHR10934:SF2">
    <property type="entry name" value="LARGE RIBOSOMAL SUBUNIT PROTEIN EL18"/>
    <property type="match status" value="1"/>
</dbReference>
<dbReference type="InterPro" id="IPR036227">
    <property type="entry name" value="Ribosomal_uL15/eL18_sf"/>
</dbReference>
<dbReference type="AlphaFoldDB" id="A0A8J2MFL0"/>
<dbReference type="GO" id="GO:0006412">
    <property type="term" value="P:translation"/>
    <property type="evidence" value="ECO:0007669"/>
    <property type="project" value="InterPro"/>
</dbReference>
<protein>
    <recommendedName>
        <fullName evidence="4">Large ribosomal subunit protein eL18</fullName>
    </recommendedName>
    <alternativeName>
        <fullName evidence="5">60S ribosomal protein L18</fullName>
    </alternativeName>
</protein>
<dbReference type="PANTHER" id="PTHR10934">
    <property type="entry name" value="60S RIBOSOMAL PROTEIN L18"/>
    <property type="match status" value="1"/>
</dbReference>
<dbReference type="Gene3D" id="3.100.10.10">
    <property type="match status" value="1"/>
</dbReference>
<evidence type="ECO:0000256" key="2">
    <source>
        <dbReference type="ARBA" id="ARBA00022980"/>
    </source>
</evidence>
<dbReference type="GO" id="GO:0003723">
    <property type="term" value="F:RNA binding"/>
    <property type="evidence" value="ECO:0007669"/>
    <property type="project" value="TreeGrafter"/>
</dbReference>
<dbReference type="InterPro" id="IPR021131">
    <property type="entry name" value="Ribosomal_uL15/eL18"/>
</dbReference>
<sequence length="345" mass="39517">MCEIEGNSYHHGIPNFPKYSVYFTTIHFQWRTKRIAQRLWDLKFSKRYGQCSRNDSIAGPLFSYVWRSRVSDLYLGYPAISRSGSPLIVLTGLTEMRGRICGTWETACASFIFPRIPELLGLQVLCGLGLVSSCSGIRSETEDSFTMIGILLMLKIGDGIDINHKYDRKVRRKAPRSEDPYLRVLVKLYKYLTRRTGAKFNSIITKRLMMARRHRPPMSLARLIRYMKRGDNAKKIAVVVGTITDDNRIFEIPKLTVAALRVTKAARARIIKARGEIITFDQLALRAPRGENTCLLQGPRKHRLAERHFGPAPGVPHSHTKPLVRSKGRKFERARGRRKSRGYRN</sequence>
<dbReference type="FunFam" id="3.100.10.10:FF:000001">
    <property type="entry name" value="60S ribosomal protein L18"/>
    <property type="match status" value="1"/>
</dbReference>
<dbReference type="GO" id="GO:0003735">
    <property type="term" value="F:structural constituent of ribosome"/>
    <property type="evidence" value="ECO:0007669"/>
    <property type="project" value="InterPro"/>
</dbReference>
<dbReference type="Proteomes" id="UP000746747">
    <property type="component" value="Unassembled WGS sequence"/>
</dbReference>
<evidence type="ECO:0000256" key="6">
    <source>
        <dbReference type="SAM" id="MobiDB-lite"/>
    </source>
</evidence>
<name>A0A8J2MFL0_9BILA</name>
<evidence type="ECO:0000256" key="4">
    <source>
        <dbReference type="ARBA" id="ARBA00035218"/>
    </source>
</evidence>
<dbReference type="InterPro" id="IPR000039">
    <property type="entry name" value="Ribosomal_eL18"/>
</dbReference>
<feature type="compositionally biased region" description="Basic residues" evidence="6">
    <location>
        <begin position="318"/>
        <end position="328"/>
    </location>
</feature>
<feature type="region of interest" description="Disordered" evidence="6">
    <location>
        <begin position="307"/>
        <end position="345"/>
    </location>
</feature>
<keyword evidence="3" id="KW-0687">Ribonucleoprotein</keyword>
<dbReference type="Pfam" id="PF17135">
    <property type="entry name" value="Ribosomal_L18"/>
    <property type="match status" value="1"/>
</dbReference>
<evidence type="ECO:0000313" key="9">
    <source>
        <dbReference type="Proteomes" id="UP000746747"/>
    </source>
</evidence>
<feature type="domain" description="Large ribosomal subunit protein uL15/eL18" evidence="7">
    <location>
        <begin position="159"/>
        <end position="344"/>
    </location>
</feature>
<evidence type="ECO:0000256" key="5">
    <source>
        <dbReference type="ARBA" id="ARBA00035323"/>
    </source>
</evidence>
<accession>A0A8J2MFL0</accession>
<reference evidence="8" key="1">
    <citation type="submission" date="2021-09" db="EMBL/GenBank/DDBJ databases">
        <authorList>
            <consortium name="Pathogen Informatics"/>
        </authorList>
    </citation>
    <scope>NUCLEOTIDE SEQUENCE</scope>
</reference>
<gene>
    <name evidence="8" type="ORF">CJOHNSTONI_LOCUS10333</name>
</gene>
<feature type="compositionally biased region" description="Basic residues" evidence="6">
    <location>
        <begin position="335"/>
        <end position="345"/>
    </location>
</feature>
<evidence type="ECO:0000313" key="8">
    <source>
        <dbReference type="EMBL" id="CAG9540862.1"/>
    </source>
</evidence>